<feature type="compositionally biased region" description="Basic and acidic residues" evidence="1">
    <location>
        <begin position="139"/>
        <end position="150"/>
    </location>
</feature>
<dbReference type="EMBL" id="CAJNNW010025678">
    <property type="protein sequence ID" value="CAE8678312.1"/>
    <property type="molecule type" value="Genomic_DNA"/>
</dbReference>
<evidence type="ECO:0000313" key="3">
    <source>
        <dbReference type="Proteomes" id="UP000626109"/>
    </source>
</evidence>
<sequence length="251" mass="27403">MTTHLPTTRRTSSVPRSARLATATYCPALKSTASKFPCLLLNGRQTLLGGAGPAFKFRSVKVRNTFIDDAFMSGEEDEEDNQMPLVSASCMMGTEEDDADKQLPVVSATTTATATTTTATSMIGGSEVSEAMAGHKPQVHREAPPEDERTGASSANWQPQQHQQQQEQQLQQQQQQPLAPWQPEQSIGAQFHAAGVCRPCAWFWREQGCVNGESCQHCHLCPVDELRRRKNAKKASLLALQAAAGVAYRAY</sequence>
<protein>
    <recommendedName>
        <fullName evidence="4">C3H1-type domain-containing protein</fullName>
    </recommendedName>
</protein>
<name>A0A813JLE6_POLGL</name>
<evidence type="ECO:0000313" key="2">
    <source>
        <dbReference type="EMBL" id="CAE8678312.1"/>
    </source>
</evidence>
<accession>A0A813JLE6</accession>
<dbReference type="Proteomes" id="UP000626109">
    <property type="component" value="Unassembled WGS sequence"/>
</dbReference>
<reference evidence="2" key="1">
    <citation type="submission" date="2021-02" db="EMBL/GenBank/DDBJ databases">
        <authorList>
            <person name="Dougan E. K."/>
            <person name="Rhodes N."/>
            <person name="Thang M."/>
            <person name="Chan C."/>
        </authorList>
    </citation>
    <scope>NUCLEOTIDE SEQUENCE</scope>
</reference>
<feature type="region of interest" description="Disordered" evidence="1">
    <location>
        <begin position="130"/>
        <end position="183"/>
    </location>
</feature>
<evidence type="ECO:0000256" key="1">
    <source>
        <dbReference type="SAM" id="MobiDB-lite"/>
    </source>
</evidence>
<proteinExistence type="predicted"/>
<dbReference type="AlphaFoldDB" id="A0A813JLE6"/>
<gene>
    <name evidence="2" type="ORF">PGLA2088_LOCUS20735</name>
</gene>
<evidence type="ECO:0008006" key="4">
    <source>
        <dbReference type="Google" id="ProtNLM"/>
    </source>
</evidence>
<organism evidence="2 3">
    <name type="scientific">Polarella glacialis</name>
    <name type="common">Dinoflagellate</name>
    <dbReference type="NCBI Taxonomy" id="89957"/>
    <lineage>
        <taxon>Eukaryota</taxon>
        <taxon>Sar</taxon>
        <taxon>Alveolata</taxon>
        <taxon>Dinophyceae</taxon>
        <taxon>Suessiales</taxon>
        <taxon>Suessiaceae</taxon>
        <taxon>Polarella</taxon>
    </lineage>
</organism>
<feature type="compositionally biased region" description="Low complexity" evidence="1">
    <location>
        <begin position="157"/>
        <end position="183"/>
    </location>
</feature>
<comment type="caution">
    <text evidence="2">The sequence shown here is derived from an EMBL/GenBank/DDBJ whole genome shotgun (WGS) entry which is preliminary data.</text>
</comment>